<dbReference type="EMBL" id="GIFC01007746">
    <property type="protein sequence ID" value="MXU89829.1"/>
    <property type="molecule type" value="Transcribed_RNA"/>
</dbReference>
<evidence type="ECO:0000256" key="1">
    <source>
        <dbReference type="SAM" id="SignalP"/>
    </source>
</evidence>
<reference evidence="2" key="1">
    <citation type="submission" date="2019-12" db="EMBL/GenBank/DDBJ databases">
        <title>An insight into the sialome of adult female Ixodes ricinus ticks feeding for 6 days.</title>
        <authorList>
            <person name="Perner J."/>
            <person name="Ribeiro J.M.C."/>
        </authorList>
    </citation>
    <scope>NUCLEOTIDE SEQUENCE</scope>
    <source>
        <strain evidence="2">Semi-engorged</strain>
        <tissue evidence="2">Salivary glands</tissue>
    </source>
</reference>
<protein>
    <submittedName>
        <fullName evidence="2">Putative secreted protein</fullName>
    </submittedName>
</protein>
<evidence type="ECO:0000313" key="2">
    <source>
        <dbReference type="EMBL" id="MXU89829.1"/>
    </source>
</evidence>
<dbReference type="AlphaFoldDB" id="A0A6B0UJG0"/>
<feature type="chain" id="PRO_5025430362" evidence="1">
    <location>
        <begin position="18"/>
        <end position="110"/>
    </location>
</feature>
<sequence>MSHACIHSRFFCYLVLARLIVCNPVQRGGYQVLTWTSPALCLFFFFSPKICCPFSLSHPNPETLEIVAPPPGVIKFDVSETFPFSFHCFKLIRLLHADASSLNPRQFKDS</sequence>
<organism evidence="2">
    <name type="scientific">Ixodes ricinus</name>
    <name type="common">Common tick</name>
    <name type="synonym">Acarus ricinus</name>
    <dbReference type="NCBI Taxonomy" id="34613"/>
    <lineage>
        <taxon>Eukaryota</taxon>
        <taxon>Metazoa</taxon>
        <taxon>Ecdysozoa</taxon>
        <taxon>Arthropoda</taxon>
        <taxon>Chelicerata</taxon>
        <taxon>Arachnida</taxon>
        <taxon>Acari</taxon>
        <taxon>Parasitiformes</taxon>
        <taxon>Ixodida</taxon>
        <taxon>Ixodoidea</taxon>
        <taxon>Ixodidae</taxon>
        <taxon>Ixodinae</taxon>
        <taxon>Ixodes</taxon>
    </lineage>
</organism>
<proteinExistence type="predicted"/>
<feature type="signal peptide" evidence="1">
    <location>
        <begin position="1"/>
        <end position="17"/>
    </location>
</feature>
<accession>A0A6B0UJG0</accession>
<name>A0A6B0UJG0_IXORI</name>
<keyword evidence="1" id="KW-0732">Signal</keyword>